<proteinExistence type="predicted"/>
<gene>
    <name evidence="2" type="ORF">OAUR00152_LOCUS27602</name>
</gene>
<organism evidence="2">
    <name type="scientific">Odontella aurita</name>
    <dbReference type="NCBI Taxonomy" id="265563"/>
    <lineage>
        <taxon>Eukaryota</taxon>
        <taxon>Sar</taxon>
        <taxon>Stramenopiles</taxon>
        <taxon>Ochrophyta</taxon>
        <taxon>Bacillariophyta</taxon>
        <taxon>Mediophyceae</taxon>
        <taxon>Biddulphiophycidae</taxon>
        <taxon>Eupodiscales</taxon>
        <taxon>Odontellaceae</taxon>
        <taxon>Odontella</taxon>
    </lineage>
</organism>
<dbReference type="InterPro" id="IPR019152">
    <property type="entry name" value="DUF2046"/>
</dbReference>
<sequence length="365" mass="38997">MTSAGGSCKPATTSEPGHQVETRAPDAPTLVEAPSGRARPPNQSPPPNSQIEAPTPNAGIAQHGIPVSPPLRPAHSIPQNRLSPYVPGSSRERSSSSSSLDRRAIAPGGRGGGSRSFGHSQSSPPLSGGRTPRGRSRVVPSVGSYPAGVGGAVVMPMIPNLTPGKHLPVTPPCTPIGVSAKICGASLAAAMAGTGSGIGGAPVSPSVMRARQKAMENATETERARAKELEEREKSIDADQLRVQLKRERAHSAKLAADLAGMWSSAGLSQAEAEVYEEGRINNLMRRLDCLQREKGRIILELEREEEMLTNTLQKKLNEVRREKAILEQQIEREHEENIQLKEQQQQHQQQTENSILQVKDVDAA</sequence>
<feature type="compositionally biased region" description="Polar residues" evidence="1">
    <location>
        <begin position="1"/>
        <end position="16"/>
    </location>
</feature>
<evidence type="ECO:0000256" key="1">
    <source>
        <dbReference type="SAM" id="MobiDB-lite"/>
    </source>
</evidence>
<feature type="region of interest" description="Disordered" evidence="1">
    <location>
        <begin position="1"/>
        <end position="142"/>
    </location>
</feature>
<protein>
    <submittedName>
        <fullName evidence="2">Uncharacterized protein</fullName>
    </submittedName>
</protein>
<evidence type="ECO:0000313" key="2">
    <source>
        <dbReference type="EMBL" id="CAE2262698.1"/>
    </source>
</evidence>
<dbReference type="EMBL" id="HBKQ01040028">
    <property type="protein sequence ID" value="CAE2262698.1"/>
    <property type="molecule type" value="Transcribed_RNA"/>
</dbReference>
<dbReference type="PANTHER" id="PTHR15276:SF0">
    <property type="entry name" value="COILED-COIL DOMAIN-CONTAINING PROTEIN 6"/>
    <property type="match status" value="1"/>
</dbReference>
<dbReference type="AlphaFoldDB" id="A0A7S4JG75"/>
<name>A0A7S4JG75_9STRA</name>
<accession>A0A7S4JG75</accession>
<feature type="compositionally biased region" description="Basic and acidic residues" evidence="1">
    <location>
        <begin position="90"/>
        <end position="104"/>
    </location>
</feature>
<dbReference type="Pfam" id="PF09755">
    <property type="entry name" value="DUF2046"/>
    <property type="match status" value="1"/>
</dbReference>
<dbReference type="PANTHER" id="PTHR15276">
    <property type="entry name" value="H4 D10S170 PROTEIN-RELATED"/>
    <property type="match status" value="1"/>
</dbReference>
<feature type="region of interest" description="Disordered" evidence="1">
    <location>
        <begin position="338"/>
        <end position="365"/>
    </location>
</feature>
<reference evidence="2" key="1">
    <citation type="submission" date="2021-01" db="EMBL/GenBank/DDBJ databases">
        <authorList>
            <person name="Corre E."/>
            <person name="Pelletier E."/>
            <person name="Niang G."/>
            <person name="Scheremetjew M."/>
            <person name="Finn R."/>
            <person name="Kale V."/>
            <person name="Holt S."/>
            <person name="Cochrane G."/>
            <person name="Meng A."/>
            <person name="Brown T."/>
            <person name="Cohen L."/>
        </authorList>
    </citation>
    <scope>NUCLEOTIDE SEQUENCE</scope>
    <source>
        <strain evidence="2">Isolate 1302-5</strain>
    </source>
</reference>